<reference evidence="2 3" key="1">
    <citation type="submission" date="2015-12" db="EMBL/GenBank/DDBJ databases">
        <title>Diversity of Burkholderia near neighbor genomes.</title>
        <authorList>
            <person name="Sahl J."/>
            <person name="Wagner D."/>
            <person name="Keim P."/>
        </authorList>
    </citation>
    <scope>NUCLEOTIDE SEQUENCE [LARGE SCALE GENOMIC DNA]</scope>
    <source>
        <strain evidence="2 3">BDU8</strain>
    </source>
</reference>
<accession>A0A1B4FU32</accession>
<feature type="compositionally biased region" description="Basic residues" evidence="1">
    <location>
        <begin position="50"/>
        <end position="61"/>
    </location>
</feature>
<evidence type="ECO:0000256" key="1">
    <source>
        <dbReference type="SAM" id="MobiDB-lite"/>
    </source>
</evidence>
<feature type="compositionally biased region" description="Basic and acidic residues" evidence="1">
    <location>
        <begin position="38"/>
        <end position="49"/>
    </location>
</feature>
<name>A0A1B4FU32_9BURK</name>
<sequence>MACKPAATPAVKVPKQIPRMLTAASIGIAHCSTHAFEGRRVDRSDDARPPKLRAFRQRNRVLSKQDSL</sequence>
<feature type="region of interest" description="Disordered" evidence="1">
    <location>
        <begin position="38"/>
        <end position="68"/>
    </location>
</feature>
<dbReference type="Proteomes" id="UP000067711">
    <property type="component" value="Chromosome 2"/>
</dbReference>
<evidence type="ECO:0000313" key="3">
    <source>
        <dbReference type="Proteomes" id="UP000067711"/>
    </source>
</evidence>
<organism evidence="2 3">
    <name type="scientific">Burkholderia mayonis</name>
    <dbReference type="NCBI Taxonomy" id="1385591"/>
    <lineage>
        <taxon>Bacteria</taxon>
        <taxon>Pseudomonadati</taxon>
        <taxon>Pseudomonadota</taxon>
        <taxon>Betaproteobacteria</taxon>
        <taxon>Burkholderiales</taxon>
        <taxon>Burkholderiaceae</taxon>
        <taxon>Burkholderia</taxon>
        <taxon>pseudomallei group</taxon>
    </lineage>
</organism>
<protein>
    <submittedName>
        <fullName evidence="2">Uncharacterized protein</fullName>
    </submittedName>
</protein>
<proteinExistence type="predicted"/>
<dbReference type="AlphaFoldDB" id="A0A1B4FU32"/>
<dbReference type="EMBL" id="CP013388">
    <property type="protein sequence ID" value="AOJ07169.1"/>
    <property type="molecule type" value="Genomic_DNA"/>
</dbReference>
<evidence type="ECO:0000313" key="2">
    <source>
        <dbReference type="EMBL" id="AOJ07169.1"/>
    </source>
</evidence>
<gene>
    <name evidence="2" type="ORF">WS71_07495</name>
</gene>